<dbReference type="CDD" id="cd12148">
    <property type="entry name" value="fungal_TF_MHR"/>
    <property type="match status" value="1"/>
</dbReference>
<keyword evidence="3" id="KW-0238">DNA-binding</keyword>
<feature type="domain" description="Xylanolytic transcriptional activator regulatory" evidence="7">
    <location>
        <begin position="312"/>
        <end position="382"/>
    </location>
</feature>
<accession>A0A8H4P9Z1</accession>
<comment type="caution">
    <text evidence="8">The sequence shown here is derived from an EMBL/GenBank/DDBJ whole genome shotgun (WGS) entry which is preliminary data.</text>
</comment>
<proteinExistence type="predicted"/>
<dbReference type="PANTHER" id="PTHR47171:SF6">
    <property type="entry name" value="SPECIFIC TRANSCRIPTION FACTOR, PUTATIVE (AFU_ORTHOLOGUE AFUA_2G06130)-RELATED"/>
    <property type="match status" value="1"/>
</dbReference>
<dbReference type="GO" id="GO:0008270">
    <property type="term" value="F:zinc ion binding"/>
    <property type="evidence" value="ECO:0007669"/>
    <property type="project" value="InterPro"/>
</dbReference>
<evidence type="ECO:0000256" key="6">
    <source>
        <dbReference type="SAM" id="MobiDB-lite"/>
    </source>
</evidence>
<evidence type="ECO:0000313" key="8">
    <source>
        <dbReference type="EMBL" id="KAF4467849.1"/>
    </source>
</evidence>
<sequence>MFRFVTDEVGGIGSKRKKSARSCGQCKKRHRRCDHAGTEASAVPELGSPHRETSSRQHEQHGEPAEQREAGSQSVSPGIHISVDEVDSHGQSEVPSAAPPRQQNATRDAYLRFVGDLSPEASFLANSHAERHNGKRNASRHDYVGVWLGQKPEDPQGGSTNSQARPAATSSSNPDSSSLPSLQALRPSLRQECIATLPPAYEFGLLSDLFFAKIDPIFPILRGDVLGDLGVMESVALKQCICLVAAWDPSMKKHLRLPHTERVLSPPDFRTHMASAVNQSLNLGFINDKMILLQICALMAMYVEKPGCSELSTYFCSQAVQHAQTLGLHVGWPQESAGGEESRRIFWCVWVLDRLNAATNGRPILMHKQDMDKRVVESFESQAPSFKLMIGVTQFLDDTISLYRPHATFPDQAFSNDSQTFEDLVEATGALDIGNALLASLEMFYLSVVILRSRPTGRSEGIRTPSSELQWFCATSIVSIASEEFKSTITYWPILPYSISMAVSVAYKTLRYSRLPYNRKRAYVLFHSSCEVLDELSRTFLSARAVARLAADTVQEVERVTSERNRSDNTRDTTRDNSNGIAGMINGTEGTLSEGGPSSGPQLDVDSTENRHPSTTARDRPLILDPISLQDFGGEAGIFNNFDPSFDLGRIDAVFSANLNPTVPGLTEDWPAGNGFL</sequence>
<evidence type="ECO:0000256" key="3">
    <source>
        <dbReference type="ARBA" id="ARBA00023125"/>
    </source>
</evidence>
<dbReference type="PANTHER" id="PTHR47171">
    <property type="entry name" value="FARA-RELATED"/>
    <property type="match status" value="1"/>
</dbReference>
<dbReference type="InterPro" id="IPR007219">
    <property type="entry name" value="XnlR_reg_dom"/>
</dbReference>
<evidence type="ECO:0000313" key="9">
    <source>
        <dbReference type="Proteomes" id="UP000554235"/>
    </source>
</evidence>
<evidence type="ECO:0000256" key="5">
    <source>
        <dbReference type="ARBA" id="ARBA00023242"/>
    </source>
</evidence>
<feature type="compositionally biased region" description="Basic and acidic residues" evidence="6">
    <location>
        <begin position="608"/>
        <end position="622"/>
    </location>
</feature>
<evidence type="ECO:0000259" key="7">
    <source>
        <dbReference type="SMART" id="SM00906"/>
    </source>
</evidence>
<keyword evidence="9" id="KW-1185">Reference proteome</keyword>
<dbReference type="AlphaFoldDB" id="A0A8H4P9Z1"/>
<feature type="compositionally biased region" description="Basic and acidic residues" evidence="6">
    <location>
        <begin position="559"/>
        <end position="575"/>
    </location>
</feature>
<evidence type="ECO:0000256" key="1">
    <source>
        <dbReference type="ARBA" id="ARBA00022833"/>
    </source>
</evidence>
<evidence type="ECO:0000256" key="2">
    <source>
        <dbReference type="ARBA" id="ARBA00023015"/>
    </source>
</evidence>
<feature type="compositionally biased region" description="Basic residues" evidence="6">
    <location>
        <begin position="14"/>
        <end position="33"/>
    </location>
</feature>
<keyword evidence="5" id="KW-0539">Nucleus</keyword>
<feature type="compositionally biased region" description="Basic and acidic residues" evidence="6">
    <location>
        <begin position="48"/>
        <end position="69"/>
    </location>
</feature>
<gene>
    <name evidence="8" type="ORF">FALBO_5295</name>
</gene>
<feature type="region of interest" description="Disordered" evidence="6">
    <location>
        <begin position="559"/>
        <end position="622"/>
    </location>
</feature>
<dbReference type="Proteomes" id="UP000554235">
    <property type="component" value="Unassembled WGS sequence"/>
</dbReference>
<name>A0A8H4P9Z1_9HYPO</name>
<keyword evidence="2" id="KW-0805">Transcription regulation</keyword>
<dbReference type="Pfam" id="PF04082">
    <property type="entry name" value="Fungal_trans"/>
    <property type="match status" value="1"/>
</dbReference>
<feature type="region of interest" description="Disordered" evidence="6">
    <location>
        <begin position="148"/>
        <end position="181"/>
    </location>
</feature>
<evidence type="ECO:0000256" key="4">
    <source>
        <dbReference type="ARBA" id="ARBA00023163"/>
    </source>
</evidence>
<reference evidence="8 9" key="1">
    <citation type="submission" date="2020-01" db="EMBL/GenBank/DDBJ databases">
        <title>Identification and distribution of gene clusters putatively required for synthesis of sphingolipid metabolism inhibitors in phylogenetically diverse species of the filamentous fungus Fusarium.</title>
        <authorList>
            <person name="Kim H.-S."/>
            <person name="Busman M."/>
            <person name="Brown D.W."/>
            <person name="Divon H."/>
            <person name="Uhlig S."/>
            <person name="Proctor R.H."/>
        </authorList>
    </citation>
    <scope>NUCLEOTIDE SEQUENCE [LARGE SCALE GENOMIC DNA]</scope>
    <source>
        <strain evidence="8 9">NRRL 20459</strain>
    </source>
</reference>
<keyword evidence="4" id="KW-0804">Transcription</keyword>
<dbReference type="OrthoDB" id="3990906at2759"/>
<organism evidence="8 9">
    <name type="scientific">Fusarium albosuccineum</name>
    <dbReference type="NCBI Taxonomy" id="1237068"/>
    <lineage>
        <taxon>Eukaryota</taxon>
        <taxon>Fungi</taxon>
        <taxon>Dikarya</taxon>
        <taxon>Ascomycota</taxon>
        <taxon>Pezizomycotina</taxon>
        <taxon>Sordariomycetes</taxon>
        <taxon>Hypocreomycetidae</taxon>
        <taxon>Hypocreales</taxon>
        <taxon>Nectriaceae</taxon>
        <taxon>Fusarium</taxon>
        <taxon>Fusarium decemcellulare species complex</taxon>
    </lineage>
</organism>
<protein>
    <submittedName>
        <fullName evidence="8">Fungal specific transcription factor domain-containing</fullName>
    </submittedName>
</protein>
<feature type="region of interest" description="Disordered" evidence="6">
    <location>
        <begin position="1"/>
        <end position="105"/>
    </location>
</feature>
<keyword evidence="1" id="KW-0862">Zinc</keyword>
<feature type="compositionally biased region" description="Low complexity" evidence="6">
    <location>
        <begin position="170"/>
        <end position="181"/>
    </location>
</feature>
<dbReference type="EMBL" id="JAADYS010000688">
    <property type="protein sequence ID" value="KAF4467849.1"/>
    <property type="molecule type" value="Genomic_DNA"/>
</dbReference>
<dbReference type="InterPro" id="IPR052073">
    <property type="entry name" value="Amide_Lactam_Regulators"/>
</dbReference>
<dbReference type="SMART" id="SM00906">
    <property type="entry name" value="Fungal_trans"/>
    <property type="match status" value="1"/>
</dbReference>
<dbReference type="GO" id="GO:0006351">
    <property type="term" value="P:DNA-templated transcription"/>
    <property type="evidence" value="ECO:0007669"/>
    <property type="project" value="InterPro"/>
</dbReference>
<dbReference type="GO" id="GO:0003677">
    <property type="term" value="F:DNA binding"/>
    <property type="evidence" value="ECO:0007669"/>
    <property type="project" value="UniProtKB-KW"/>
</dbReference>